<dbReference type="InParanoid" id="W3X074"/>
<keyword evidence="4" id="KW-1185">Reference proteome</keyword>
<dbReference type="OrthoDB" id="3944408at2759"/>
<feature type="domain" description="Myb-like DNA-binding" evidence="2">
    <location>
        <begin position="8"/>
        <end position="56"/>
    </location>
</feature>
<dbReference type="InterPro" id="IPR054505">
    <property type="entry name" value="Myb_DNA-bind_8"/>
</dbReference>
<evidence type="ECO:0000259" key="2">
    <source>
        <dbReference type="Pfam" id="PF22980"/>
    </source>
</evidence>
<dbReference type="HOGENOM" id="CLU_087046_0_0_1"/>
<dbReference type="AlphaFoldDB" id="W3X074"/>
<dbReference type="Proteomes" id="UP000030651">
    <property type="component" value="Unassembled WGS sequence"/>
</dbReference>
<dbReference type="EMBL" id="KI912114">
    <property type="protein sequence ID" value="ETS79505.1"/>
    <property type="molecule type" value="Genomic_DNA"/>
</dbReference>
<dbReference type="STRING" id="1229662.W3X074"/>
<reference evidence="4" key="1">
    <citation type="journal article" date="2015" name="BMC Genomics">
        <title>Genomic and transcriptomic analysis of the endophytic fungus Pestalotiopsis fici reveals its lifestyle and high potential for synthesis of natural products.</title>
        <authorList>
            <person name="Wang X."/>
            <person name="Zhang X."/>
            <person name="Liu L."/>
            <person name="Xiang M."/>
            <person name="Wang W."/>
            <person name="Sun X."/>
            <person name="Che Y."/>
            <person name="Guo L."/>
            <person name="Liu G."/>
            <person name="Guo L."/>
            <person name="Wang C."/>
            <person name="Yin W.B."/>
            <person name="Stadler M."/>
            <person name="Zhang X."/>
            <person name="Liu X."/>
        </authorList>
    </citation>
    <scope>NUCLEOTIDE SEQUENCE [LARGE SCALE GENOMIC DNA]</scope>
    <source>
        <strain evidence="4">W106-1 / CGMCC3.15140</strain>
    </source>
</reference>
<dbReference type="Pfam" id="PF22980">
    <property type="entry name" value="Myb_DNA-bind_8"/>
    <property type="match status" value="1"/>
</dbReference>
<accession>W3X074</accession>
<proteinExistence type="predicted"/>
<dbReference type="eggNOG" id="ENOG502QU1R">
    <property type="taxonomic scope" value="Eukaryota"/>
</dbReference>
<feature type="region of interest" description="Disordered" evidence="1">
    <location>
        <begin position="56"/>
        <end position="98"/>
    </location>
</feature>
<protein>
    <recommendedName>
        <fullName evidence="2">Myb-like DNA-binding domain-containing protein</fullName>
    </recommendedName>
</protein>
<name>W3X074_PESFW</name>
<sequence>MSNNDNVMARFLFAILQQKNLKDIDWNKVASNPILAQEITNGHAARMRYSRFRSAMLGLEPQRRNRSTKEKPNRVTKSKKEPKDQKSKKEEAIKTESLKNLANATISPSQSPAIPMRIKQEGGPSTYHNNRMTPTPIPMISAAPTPHTIQPRLLTPCSDTDGFPASPAVTASPTAEMLNPQPSYDFPMGHFSHDPPMWSNSSPMFPPYEHSFTFEPIPISLEHQAMHHHSGCATVPSETQAQGEYVHVKHEHWDNHCT</sequence>
<evidence type="ECO:0000313" key="4">
    <source>
        <dbReference type="Proteomes" id="UP000030651"/>
    </source>
</evidence>
<dbReference type="GeneID" id="19274371"/>
<organism evidence="3 4">
    <name type="scientific">Pestalotiopsis fici (strain W106-1 / CGMCC3.15140)</name>
    <dbReference type="NCBI Taxonomy" id="1229662"/>
    <lineage>
        <taxon>Eukaryota</taxon>
        <taxon>Fungi</taxon>
        <taxon>Dikarya</taxon>
        <taxon>Ascomycota</taxon>
        <taxon>Pezizomycotina</taxon>
        <taxon>Sordariomycetes</taxon>
        <taxon>Xylariomycetidae</taxon>
        <taxon>Amphisphaeriales</taxon>
        <taxon>Sporocadaceae</taxon>
        <taxon>Pestalotiopsis</taxon>
    </lineage>
</organism>
<evidence type="ECO:0000256" key="1">
    <source>
        <dbReference type="SAM" id="MobiDB-lite"/>
    </source>
</evidence>
<evidence type="ECO:0000313" key="3">
    <source>
        <dbReference type="EMBL" id="ETS79505.1"/>
    </source>
</evidence>
<dbReference type="KEGG" id="pfy:PFICI_09358"/>
<feature type="compositionally biased region" description="Basic and acidic residues" evidence="1">
    <location>
        <begin position="61"/>
        <end position="97"/>
    </location>
</feature>
<dbReference type="OMA" id="DWNAVAH"/>
<gene>
    <name evidence="3" type="ORF">PFICI_09358</name>
</gene>
<dbReference type="RefSeq" id="XP_007836130.1">
    <property type="nucleotide sequence ID" value="XM_007837939.1"/>
</dbReference>